<accession>A0AAJ0CFZ6</accession>
<evidence type="ECO:0000313" key="2">
    <source>
        <dbReference type="EMBL" id="KAK2590031.1"/>
    </source>
</evidence>
<proteinExistence type="predicted"/>
<dbReference type="EMBL" id="JASWJB010000500">
    <property type="protein sequence ID" value="KAK2590031.1"/>
    <property type="molecule type" value="Genomic_DNA"/>
</dbReference>
<feature type="signal peptide" evidence="1">
    <location>
        <begin position="1"/>
        <end position="19"/>
    </location>
</feature>
<feature type="non-terminal residue" evidence="2">
    <location>
        <position position="122"/>
    </location>
</feature>
<name>A0AAJ0CFZ6_9HYPO</name>
<dbReference type="InterPro" id="IPR011045">
    <property type="entry name" value="N2O_reductase_N"/>
</dbReference>
<sequence>MLTATPLSLLLAAAAAIQATSFLYVSSYNGKVTTLDLNGARSTSGRAVGTVPLLKAISSTDGCAESPSWLTLDRAKSTLFCIDEGLTSQNGSLSSFKTNADGSLTWLDKVGTLGGPVSGVLY</sequence>
<organism evidence="2 3">
    <name type="scientific">Conoideocrella luteorostrata</name>
    <dbReference type="NCBI Taxonomy" id="1105319"/>
    <lineage>
        <taxon>Eukaryota</taxon>
        <taxon>Fungi</taxon>
        <taxon>Dikarya</taxon>
        <taxon>Ascomycota</taxon>
        <taxon>Pezizomycotina</taxon>
        <taxon>Sordariomycetes</taxon>
        <taxon>Hypocreomycetidae</taxon>
        <taxon>Hypocreales</taxon>
        <taxon>Clavicipitaceae</taxon>
        <taxon>Conoideocrella</taxon>
    </lineage>
</organism>
<dbReference type="Proteomes" id="UP001251528">
    <property type="component" value="Unassembled WGS sequence"/>
</dbReference>
<keyword evidence="1" id="KW-0732">Signal</keyword>
<dbReference type="Pfam" id="PF10282">
    <property type="entry name" value="Lactonase"/>
    <property type="match status" value="1"/>
</dbReference>
<feature type="chain" id="PRO_5042570367" evidence="1">
    <location>
        <begin position="20"/>
        <end position="122"/>
    </location>
</feature>
<keyword evidence="3" id="KW-1185">Reference proteome</keyword>
<dbReference type="InterPro" id="IPR015943">
    <property type="entry name" value="WD40/YVTN_repeat-like_dom_sf"/>
</dbReference>
<evidence type="ECO:0000256" key="1">
    <source>
        <dbReference type="SAM" id="SignalP"/>
    </source>
</evidence>
<reference evidence="2" key="1">
    <citation type="submission" date="2023-06" db="EMBL/GenBank/DDBJ databases">
        <title>Conoideocrella luteorostrata (Hypocreales: Clavicipitaceae), a potential biocontrol fungus for elongate hemlock scale in United States Christmas tree production areas.</title>
        <authorList>
            <person name="Barrett H."/>
            <person name="Lovett B."/>
            <person name="Macias A.M."/>
            <person name="Stajich J.E."/>
            <person name="Kasson M.T."/>
        </authorList>
    </citation>
    <scope>NUCLEOTIDE SEQUENCE</scope>
    <source>
        <strain evidence="2">ARSEF 14590</strain>
    </source>
</reference>
<comment type="caution">
    <text evidence="2">The sequence shown here is derived from an EMBL/GenBank/DDBJ whole genome shotgun (WGS) entry which is preliminary data.</text>
</comment>
<dbReference type="InterPro" id="IPR019405">
    <property type="entry name" value="Lactonase_7-beta_prop"/>
</dbReference>
<dbReference type="SUPFAM" id="SSF50974">
    <property type="entry name" value="Nitrous oxide reductase, N-terminal domain"/>
    <property type="match status" value="1"/>
</dbReference>
<dbReference type="AlphaFoldDB" id="A0AAJ0CFZ6"/>
<dbReference type="Gene3D" id="2.130.10.10">
    <property type="entry name" value="YVTN repeat-like/Quinoprotein amine dehydrogenase"/>
    <property type="match status" value="1"/>
</dbReference>
<gene>
    <name evidence="2" type="ORF">QQS21_012284</name>
</gene>
<protein>
    <submittedName>
        <fullName evidence="2">Uncharacterized protein</fullName>
    </submittedName>
</protein>
<evidence type="ECO:0000313" key="3">
    <source>
        <dbReference type="Proteomes" id="UP001251528"/>
    </source>
</evidence>